<evidence type="ECO:0000256" key="1">
    <source>
        <dbReference type="ARBA" id="ARBA00023002"/>
    </source>
</evidence>
<sequence length="142" mass="15363">VVVTGANAGIGKETCHALASAGATVVMACRSRARAEQARRDILSRGSCNSSIITESQLPIIELDLCSLRSVRTAAAQVRREYPRIDILINNAGLMMGTQQFTDEDGLDVVMQANHVGHYLWTRSLLPNLVSRRDGVVLNVTS</sequence>
<dbReference type="HOGENOM" id="CLU_010194_44_2_1"/>
<dbReference type="GO" id="GO:0016491">
    <property type="term" value="F:oxidoreductase activity"/>
    <property type="evidence" value="ECO:0007669"/>
    <property type="project" value="UniProtKB-KW"/>
</dbReference>
<dbReference type="Proteomes" id="UP000000759">
    <property type="component" value="Chromosome 4"/>
</dbReference>
<dbReference type="eggNOG" id="KOG1208">
    <property type="taxonomic scope" value="Eukaryota"/>
</dbReference>
<name>B7FTQ1_PHATC</name>
<dbReference type="GeneID" id="7197979"/>
<protein>
    <submittedName>
        <fullName evidence="2">Uncharacterized protein</fullName>
    </submittedName>
</protein>
<dbReference type="OrthoDB" id="47007at2759"/>
<evidence type="ECO:0000313" key="2">
    <source>
        <dbReference type="EMBL" id="EEC49853.1"/>
    </source>
</evidence>
<dbReference type="PANTHER" id="PTHR43157">
    <property type="entry name" value="PHOSPHATIDYLINOSITOL-GLYCAN BIOSYNTHESIS CLASS F PROTEIN-RELATED"/>
    <property type="match status" value="1"/>
</dbReference>
<dbReference type="SUPFAM" id="SSF51735">
    <property type="entry name" value="NAD(P)-binding Rossmann-fold domains"/>
    <property type="match status" value="1"/>
</dbReference>
<dbReference type="STRING" id="556484.B7FTQ1"/>
<feature type="non-terminal residue" evidence="2">
    <location>
        <position position="142"/>
    </location>
</feature>
<dbReference type="Gene3D" id="3.40.50.720">
    <property type="entry name" value="NAD(P)-binding Rossmann-like Domain"/>
    <property type="match status" value="1"/>
</dbReference>
<dbReference type="PANTHER" id="PTHR43157:SF31">
    <property type="entry name" value="PHOSPHATIDYLINOSITOL-GLYCAN BIOSYNTHESIS CLASS F PROTEIN"/>
    <property type="match status" value="1"/>
</dbReference>
<reference evidence="2 3" key="1">
    <citation type="journal article" date="2008" name="Nature">
        <title>The Phaeodactylum genome reveals the evolutionary history of diatom genomes.</title>
        <authorList>
            <person name="Bowler C."/>
            <person name="Allen A.E."/>
            <person name="Badger J.H."/>
            <person name="Grimwood J."/>
            <person name="Jabbari K."/>
            <person name="Kuo A."/>
            <person name="Maheswari U."/>
            <person name="Martens C."/>
            <person name="Maumus F."/>
            <person name="Otillar R.P."/>
            <person name="Rayko E."/>
            <person name="Salamov A."/>
            <person name="Vandepoele K."/>
            <person name="Beszteri B."/>
            <person name="Gruber A."/>
            <person name="Heijde M."/>
            <person name="Katinka M."/>
            <person name="Mock T."/>
            <person name="Valentin K."/>
            <person name="Verret F."/>
            <person name="Berges J.A."/>
            <person name="Brownlee C."/>
            <person name="Cadoret J.P."/>
            <person name="Chiovitti A."/>
            <person name="Choi C.J."/>
            <person name="Coesel S."/>
            <person name="De Martino A."/>
            <person name="Detter J.C."/>
            <person name="Durkin C."/>
            <person name="Falciatore A."/>
            <person name="Fournet J."/>
            <person name="Haruta M."/>
            <person name="Huysman M.J."/>
            <person name="Jenkins B.D."/>
            <person name="Jiroutova K."/>
            <person name="Jorgensen R.E."/>
            <person name="Joubert Y."/>
            <person name="Kaplan A."/>
            <person name="Kroger N."/>
            <person name="Kroth P.G."/>
            <person name="La Roche J."/>
            <person name="Lindquist E."/>
            <person name="Lommer M."/>
            <person name="Martin-Jezequel V."/>
            <person name="Lopez P.J."/>
            <person name="Lucas S."/>
            <person name="Mangogna M."/>
            <person name="McGinnis K."/>
            <person name="Medlin L.K."/>
            <person name="Montsant A."/>
            <person name="Oudot-Le Secq M.P."/>
            <person name="Napoli C."/>
            <person name="Obornik M."/>
            <person name="Parker M.S."/>
            <person name="Petit J.L."/>
            <person name="Porcel B.M."/>
            <person name="Poulsen N."/>
            <person name="Robison M."/>
            <person name="Rychlewski L."/>
            <person name="Rynearson T.A."/>
            <person name="Schmutz J."/>
            <person name="Shapiro H."/>
            <person name="Siaut M."/>
            <person name="Stanley M."/>
            <person name="Sussman M.R."/>
            <person name="Taylor A.R."/>
            <person name="Vardi A."/>
            <person name="von Dassow P."/>
            <person name="Vyverman W."/>
            <person name="Willis A."/>
            <person name="Wyrwicz L.S."/>
            <person name="Rokhsar D.S."/>
            <person name="Weissenbach J."/>
            <person name="Armbrust E.V."/>
            <person name="Green B.R."/>
            <person name="Van de Peer Y."/>
            <person name="Grigoriev I.V."/>
        </authorList>
    </citation>
    <scope>NUCLEOTIDE SEQUENCE [LARGE SCALE GENOMIC DNA]</scope>
    <source>
        <strain evidence="2 3">CCAP 1055/1</strain>
    </source>
</reference>
<reference evidence="3" key="2">
    <citation type="submission" date="2008-08" db="EMBL/GenBank/DDBJ databases">
        <authorList>
            <consortium name="Diatom Consortium"/>
            <person name="Grigoriev I."/>
            <person name="Grimwood J."/>
            <person name="Kuo A."/>
            <person name="Otillar R.P."/>
            <person name="Salamov A."/>
            <person name="Detter J.C."/>
            <person name="Lindquist E."/>
            <person name="Shapiro H."/>
            <person name="Lucas S."/>
            <person name="Glavina del Rio T."/>
            <person name="Pitluck S."/>
            <person name="Rokhsar D."/>
            <person name="Bowler C."/>
        </authorList>
    </citation>
    <scope>GENOME REANNOTATION</scope>
    <source>
        <strain evidence="3">CCAP 1055/1</strain>
    </source>
</reference>
<gene>
    <name evidence="2" type="ORF">PHATRDRAFT_11116</name>
</gene>
<dbReference type="InterPro" id="IPR002347">
    <property type="entry name" value="SDR_fam"/>
</dbReference>
<dbReference type="KEGG" id="pti:PHATRDRAFT_11116"/>
<keyword evidence="3" id="KW-1185">Reference proteome</keyword>
<keyword evidence="1" id="KW-0560">Oxidoreductase</keyword>
<dbReference type="RefSeq" id="XP_002178188.1">
    <property type="nucleotide sequence ID" value="XM_002178152.1"/>
</dbReference>
<evidence type="ECO:0000313" key="3">
    <source>
        <dbReference type="Proteomes" id="UP000000759"/>
    </source>
</evidence>
<proteinExistence type="predicted"/>
<accession>B7FTQ1</accession>
<dbReference type="PaxDb" id="2850-Phatr11116"/>
<organism evidence="2 3">
    <name type="scientific">Phaeodactylum tricornutum (strain CCAP 1055/1)</name>
    <dbReference type="NCBI Taxonomy" id="556484"/>
    <lineage>
        <taxon>Eukaryota</taxon>
        <taxon>Sar</taxon>
        <taxon>Stramenopiles</taxon>
        <taxon>Ochrophyta</taxon>
        <taxon>Bacillariophyta</taxon>
        <taxon>Bacillariophyceae</taxon>
        <taxon>Bacillariophycidae</taxon>
        <taxon>Naviculales</taxon>
        <taxon>Phaeodactylaceae</taxon>
        <taxon>Phaeodactylum</taxon>
    </lineage>
</organism>
<dbReference type="AlphaFoldDB" id="B7FTQ1"/>
<dbReference type="InterPro" id="IPR036291">
    <property type="entry name" value="NAD(P)-bd_dom_sf"/>
</dbReference>
<dbReference type="EMBL" id="CM000607">
    <property type="protein sequence ID" value="EEC49853.1"/>
    <property type="molecule type" value="Genomic_DNA"/>
</dbReference>
<feature type="non-terminal residue" evidence="2">
    <location>
        <position position="1"/>
    </location>
</feature>
<dbReference type="Pfam" id="PF00106">
    <property type="entry name" value="adh_short"/>
    <property type="match status" value="1"/>
</dbReference>
<dbReference type="InParanoid" id="B7FTQ1"/>